<comment type="function">
    <text evidence="1">Site-specific tyrosine recombinase, which acts by catalyzing the cutting and rejoining of the recombining DNA molecules.</text>
</comment>
<evidence type="ECO:0000256" key="2">
    <source>
        <dbReference type="ARBA" id="ARBA00008857"/>
    </source>
</evidence>
<accession>A0ABR6WVE3</accession>
<dbReference type="SUPFAM" id="SSF56349">
    <property type="entry name" value="DNA breaking-rejoining enzymes"/>
    <property type="match status" value="1"/>
</dbReference>
<dbReference type="InterPro" id="IPR002104">
    <property type="entry name" value="Integrase_catalytic"/>
</dbReference>
<keyword evidence="11" id="KW-1185">Reference proteome</keyword>
<evidence type="ECO:0000256" key="6">
    <source>
        <dbReference type="PROSITE-ProRule" id="PRU01248"/>
    </source>
</evidence>
<name>A0ABR6WVE3_9FIRM</name>
<evidence type="ECO:0000256" key="1">
    <source>
        <dbReference type="ARBA" id="ARBA00003283"/>
    </source>
</evidence>
<evidence type="ECO:0000313" key="10">
    <source>
        <dbReference type="EMBL" id="MBC3804567.1"/>
    </source>
</evidence>
<dbReference type="PROSITE" id="PS51900">
    <property type="entry name" value="CB"/>
    <property type="match status" value="1"/>
</dbReference>
<dbReference type="PANTHER" id="PTHR30349:SF64">
    <property type="entry name" value="PROPHAGE INTEGRASE INTD-RELATED"/>
    <property type="match status" value="1"/>
</dbReference>
<dbReference type="PROSITE" id="PS51898">
    <property type="entry name" value="TYR_RECOMBINASE"/>
    <property type="match status" value="1"/>
</dbReference>
<dbReference type="InterPro" id="IPR044068">
    <property type="entry name" value="CB"/>
</dbReference>
<evidence type="ECO:0000256" key="5">
    <source>
        <dbReference type="ARBA" id="ARBA00023172"/>
    </source>
</evidence>
<dbReference type="Gene3D" id="1.10.443.10">
    <property type="entry name" value="Intergrase catalytic core"/>
    <property type="match status" value="1"/>
</dbReference>
<dbReference type="PANTHER" id="PTHR30349">
    <property type="entry name" value="PHAGE INTEGRASE-RELATED"/>
    <property type="match status" value="1"/>
</dbReference>
<comment type="similarity">
    <text evidence="2">Belongs to the 'phage' integrase family.</text>
</comment>
<gene>
    <name evidence="10" type="ORF">GH808_09005</name>
</gene>
<evidence type="ECO:0000259" key="8">
    <source>
        <dbReference type="PROSITE" id="PS51898"/>
    </source>
</evidence>
<dbReference type="InterPro" id="IPR010998">
    <property type="entry name" value="Integrase_recombinase_N"/>
</dbReference>
<evidence type="ECO:0000259" key="9">
    <source>
        <dbReference type="PROSITE" id="PS51900"/>
    </source>
</evidence>
<dbReference type="Pfam" id="PF14659">
    <property type="entry name" value="Phage_int_SAM_3"/>
    <property type="match status" value="1"/>
</dbReference>
<comment type="caution">
    <text evidence="10">The sequence shown here is derived from an EMBL/GenBank/DDBJ whole genome shotgun (WGS) entry which is preliminary data.</text>
</comment>
<dbReference type="Gene3D" id="1.10.150.130">
    <property type="match status" value="1"/>
</dbReference>
<dbReference type="CDD" id="cd01189">
    <property type="entry name" value="INT_ICEBs1_C_like"/>
    <property type="match status" value="1"/>
</dbReference>
<organism evidence="10 11">
    <name type="scientific">Acetobacterium fimetarium</name>
    <dbReference type="NCBI Taxonomy" id="52691"/>
    <lineage>
        <taxon>Bacteria</taxon>
        <taxon>Bacillati</taxon>
        <taxon>Bacillota</taxon>
        <taxon>Clostridia</taxon>
        <taxon>Eubacteriales</taxon>
        <taxon>Eubacteriaceae</taxon>
        <taxon>Acetobacterium</taxon>
    </lineage>
</organism>
<evidence type="ECO:0000313" key="11">
    <source>
        <dbReference type="Proteomes" id="UP000603234"/>
    </source>
</evidence>
<keyword evidence="5" id="KW-0233">DNA recombination</keyword>
<reference evidence="10 11" key="1">
    <citation type="journal article" date="2020" name="mSystems">
        <title>Defining Genomic and Predicted Metabolic Features of the Acetobacterium Genus.</title>
        <authorList>
            <person name="Ross D.E."/>
            <person name="Marshall C.W."/>
            <person name="Gulliver D."/>
            <person name="May H.D."/>
            <person name="Norman R.S."/>
        </authorList>
    </citation>
    <scope>NUCLEOTIDE SEQUENCE [LARGE SCALE GENOMIC DNA]</scope>
    <source>
        <strain evidence="10 11">DSM 8238</strain>
    </source>
</reference>
<dbReference type="Pfam" id="PF00589">
    <property type="entry name" value="Phage_integrase"/>
    <property type="match status" value="1"/>
</dbReference>
<evidence type="ECO:0000256" key="7">
    <source>
        <dbReference type="SAM" id="MobiDB-lite"/>
    </source>
</evidence>
<evidence type="ECO:0000256" key="3">
    <source>
        <dbReference type="ARBA" id="ARBA00022908"/>
    </source>
</evidence>
<keyword evidence="4 6" id="KW-0238">DNA-binding</keyword>
<dbReference type="RefSeq" id="WP_186842450.1">
    <property type="nucleotide sequence ID" value="NZ_WJBC01000011.1"/>
</dbReference>
<feature type="region of interest" description="Disordered" evidence="7">
    <location>
        <begin position="1"/>
        <end position="24"/>
    </location>
</feature>
<dbReference type="InterPro" id="IPR050090">
    <property type="entry name" value="Tyrosine_recombinase_XerCD"/>
</dbReference>
<dbReference type="Proteomes" id="UP000603234">
    <property type="component" value="Unassembled WGS sequence"/>
</dbReference>
<protein>
    <submittedName>
        <fullName evidence="10">Tyrosine-type recombinase/integrase</fullName>
    </submittedName>
</protein>
<proteinExistence type="inferred from homology"/>
<dbReference type="EMBL" id="WJBC01000011">
    <property type="protein sequence ID" value="MBC3804567.1"/>
    <property type="molecule type" value="Genomic_DNA"/>
</dbReference>
<feature type="domain" description="Core-binding (CB)" evidence="9">
    <location>
        <begin position="74"/>
        <end position="155"/>
    </location>
</feature>
<dbReference type="InterPro" id="IPR013762">
    <property type="entry name" value="Integrase-like_cat_sf"/>
</dbReference>
<dbReference type="InterPro" id="IPR011010">
    <property type="entry name" value="DNA_brk_join_enz"/>
</dbReference>
<keyword evidence="3" id="KW-0229">DNA integration</keyword>
<evidence type="ECO:0000256" key="4">
    <source>
        <dbReference type="ARBA" id="ARBA00023125"/>
    </source>
</evidence>
<dbReference type="InterPro" id="IPR004107">
    <property type="entry name" value="Integrase_SAM-like_N"/>
</dbReference>
<sequence>MANKKNTRNAHGSGTIRQRPDGRWEARCTVGTDPSTGKAIRKSVYGSGQQEVRKKMNAITAAIDNGDYKEPSKLTISEWLDIWIEEYSLSLKPLTVKSYKTQIETHIKPTLGRVKLSALAPHHIQKFYNKLNADYSPKTIKNIHGVLHKGLQQAVILGYIRVNPAEGCKLPKVVKTQIMPMDKTIIPAFLEAIKGHQFENIFIVDLFTGLRQSEIIGLTWDCIDFDAGTIYIYRQYQRLIGSYQWATLKNGKTRLIKPAKLVMDTLKAEKIKQTENRLRAGSAWQNPENFVFTNELGEYVKHPTLLKHYKKVVTGIGYPELRFHDLRHSFAVVSLQAGDDIKTVQENLGHHSASFTMDTYAHVTDAMRKESSERMDTLIQSL</sequence>
<feature type="domain" description="Tyr recombinase" evidence="8">
    <location>
        <begin position="174"/>
        <end position="373"/>
    </location>
</feature>